<dbReference type="Gene3D" id="3.10.490.10">
    <property type="entry name" value="Gamma-glutamyl cyclotransferase-like"/>
    <property type="match status" value="1"/>
</dbReference>
<keyword evidence="2" id="KW-0808">Transferase</keyword>
<dbReference type="Pfam" id="PF06094">
    <property type="entry name" value="GGACT"/>
    <property type="match status" value="1"/>
</dbReference>
<sequence>MNLKEEKVYVFSYGTLQDPLFYENIFGKEVNKMPAILNGYTLCVDDSQYFLLKKDTAQQVEGTVFEINLEQLFAVDRWEMFPSYQRFTANVLLTEKGEILENVIVYTKLEEGKVYQVDKKDRHLLSGNPAANENNLKSFVEMEKIFANNPLRDNILLYEASAQDLAYVASLTHPYYALIIDDKENKVFSVAQYALMILQIQNKQYIGAVSFGQKNGWDAATYALLFENKIPNAKPNITWKALNNQNKADFINQLKPKYYLTFRYDPELKQAKLGQNNNALELVANDFNIDPFARMNSLIKAFDDTKNLKA</sequence>
<gene>
    <name evidence="2" type="ORF">FJO69_02100</name>
</gene>
<dbReference type="RefSeq" id="WP_140781355.1">
    <property type="nucleotide sequence ID" value="NZ_VFSS01000006.1"/>
</dbReference>
<dbReference type="GO" id="GO:0016740">
    <property type="term" value="F:transferase activity"/>
    <property type="evidence" value="ECO:0007669"/>
    <property type="project" value="UniProtKB-KW"/>
</dbReference>
<dbReference type="AlphaFoldDB" id="A0A501XA21"/>
<protein>
    <submittedName>
        <fullName evidence="2">Gamma-glutamylcyclotransferase</fullName>
    </submittedName>
</protein>
<dbReference type="OrthoDB" id="394793at2"/>
<proteinExistence type="predicted"/>
<accession>A0A501XA21</accession>
<dbReference type="InterPro" id="IPR009288">
    <property type="entry name" value="AIG2-like_dom"/>
</dbReference>
<comment type="caution">
    <text evidence="2">The sequence shown here is derived from an EMBL/GenBank/DDBJ whole genome shotgun (WGS) entry which is preliminary data.</text>
</comment>
<organism evidence="2 3">
    <name type="scientific">[Mycoplasma] falconis</name>
    <dbReference type="NCBI Taxonomy" id="92403"/>
    <lineage>
        <taxon>Bacteria</taxon>
        <taxon>Bacillati</taxon>
        <taxon>Mycoplasmatota</taxon>
        <taxon>Mycoplasmoidales</taxon>
        <taxon>Metamycoplasmataceae</taxon>
        <taxon>Metamycoplasma</taxon>
    </lineage>
</organism>
<evidence type="ECO:0000313" key="3">
    <source>
        <dbReference type="Proteomes" id="UP000319776"/>
    </source>
</evidence>
<keyword evidence="3" id="KW-1185">Reference proteome</keyword>
<feature type="domain" description="Gamma-glutamylcyclotransferase AIG2-like" evidence="1">
    <location>
        <begin position="10"/>
        <end position="110"/>
    </location>
</feature>
<dbReference type="SUPFAM" id="SSF110857">
    <property type="entry name" value="Gamma-glutamyl cyclotransferase-like"/>
    <property type="match status" value="1"/>
</dbReference>
<evidence type="ECO:0000313" key="2">
    <source>
        <dbReference type="EMBL" id="TPE57279.1"/>
    </source>
</evidence>
<evidence type="ECO:0000259" key="1">
    <source>
        <dbReference type="Pfam" id="PF06094"/>
    </source>
</evidence>
<name>A0A501XA21_9BACT</name>
<dbReference type="CDD" id="cd06661">
    <property type="entry name" value="GGCT_like"/>
    <property type="match status" value="1"/>
</dbReference>
<dbReference type="Proteomes" id="UP000319776">
    <property type="component" value="Unassembled WGS sequence"/>
</dbReference>
<reference evidence="2 3" key="1">
    <citation type="submission" date="2019-06" db="EMBL/GenBank/DDBJ databases">
        <title>Mycoplasma falconis type strain whole genome sequence.</title>
        <authorList>
            <person name="Spergser J."/>
        </authorList>
    </citation>
    <scope>NUCLEOTIDE SEQUENCE [LARGE SCALE GENOMIC DNA]</scope>
    <source>
        <strain evidence="2 3">ATCC 51372</strain>
    </source>
</reference>
<dbReference type="EMBL" id="VFSS01000006">
    <property type="protein sequence ID" value="TPE57279.1"/>
    <property type="molecule type" value="Genomic_DNA"/>
</dbReference>
<dbReference type="InterPro" id="IPR013024">
    <property type="entry name" value="GGCT-like"/>
</dbReference>
<dbReference type="InterPro" id="IPR036568">
    <property type="entry name" value="GGCT-like_sf"/>
</dbReference>